<sequence>MVIRSAYDTERVNDTLLIDHQGEFVWNPDTVIPGFYFLEKGPHNHLVLIFTGQNTVQIDAQYINFPNNAKVSGSNHAEDFSKVEAIRNNWHQALQKATTATSDSGWIPTPGAVHQLKEQLDSVTNFYRQVILDAAKPPLVRMYALLQTAGRHTLFDPWENRQLFYTTDSLLASYQFMEEVGRFSEKVSQLKATEQLSNKLRPGDAFPEMILSIDQADTITVSQLSASPVYIGIYNPSDPGENALHEESLTQLVRLQSRGFQVAFLLTDSATIAQKHPRFHYHNYRTGLPGNIQEELGIVRQPANFILNESGIIVAKNVWGNKLQQIAEQLLQK</sequence>
<dbReference type="Proteomes" id="UP000032900">
    <property type="component" value="Unassembled WGS sequence"/>
</dbReference>
<evidence type="ECO:0008006" key="3">
    <source>
        <dbReference type="Google" id="ProtNLM"/>
    </source>
</evidence>
<dbReference type="Gene3D" id="3.40.30.10">
    <property type="entry name" value="Glutaredoxin"/>
    <property type="match status" value="1"/>
</dbReference>
<keyword evidence="2" id="KW-1185">Reference proteome</keyword>
<protein>
    <recommendedName>
        <fullName evidence="3">Thioredoxin domain-containing protein</fullName>
    </recommendedName>
</protein>
<comment type="caution">
    <text evidence="1">The sequence shown here is derived from an EMBL/GenBank/DDBJ whole genome shotgun (WGS) entry which is preliminary data.</text>
</comment>
<proteinExistence type="predicted"/>
<accession>A0A0E9LSY1</accession>
<evidence type="ECO:0000313" key="1">
    <source>
        <dbReference type="EMBL" id="GAO28388.1"/>
    </source>
</evidence>
<gene>
    <name evidence="1" type="ORF">JCM15548_1474</name>
</gene>
<dbReference type="AlphaFoldDB" id="A0A0E9LSY1"/>
<evidence type="ECO:0000313" key="2">
    <source>
        <dbReference type="Proteomes" id="UP000032900"/>
    </source>
</evidence>
<organism evidence="1 2">
    <name type="scientific">Geofilum rubicundum JCM 15548</name>
    <dbReference type="NCBI Taxonomy" id="1236989"/>
    <lineage>
        <taxon>Bacteria</taxon>
        <taxon>Pseudomonadati</taxon>
        <taxon>Bacteroidota</taxon>
        <taxon>Bacteroidia</taxon>
        <taxon>Marinilabiliales</taxon>
        <taxon>Marinilabiliaceae</taxon>
        <taxon>Geofilum</taxon>
    </lineage>
</organism>
<reference evidence="1 2" key="1">
    <citation type="journal article" date="2015" name="Microbes Environ.">
        <title>Distribution and evolution of nitrogen fixation genes in the phylum bacteroidetes.</title>
        <authorList>
            <person name="Inoue J."/>
            <person name="Oshima K."/>
            <person name="Suda W."/>
            <person name="Sakamoto M."/>
            <person name="Iino T."/>
            <person name="Noda S."/>
            <person name="Hongoh Y."/>
            <person name="Hattori M."/>
            <person name="Ohkuma M."/>
        </authorList>
    </citation>
    <scope>NUCLEOTIDE SEQUENCE [LARGE SCALE GENOMIC DNA]</scope>
    <source>
        <strain evidence="1">JCM 15548</strain>
    </source>
</reference>
<dbReference type="EMBL" id="BAZW01000002">
    <property type="protein sequence ID" value="GAO28388.1"/>
    <property type="molecule type" value="Genomic_DNA"/>
</dbReference>
<dbReference type="STRING" id="1236989.JCM15548_1474"/>
<name>A0A0E9LSY1_9BACT</name>